<gene>
    <name evidence="3" type="ORF">AB2L27_19785</name>
</gene>
<dbReference type="RefSeq" id="WP_370443207.1">
    <property type="nucleotide sequence ID" value="NZ_JBGFTU010000038.1"/>
</dbReference>
<evidence type="ECO:0000256" key="2">
    <source>
        <dbReference type="SAM" id="Phobius"/>
    </source>
</evidence>
<protein>
    <recommendedName>
        <fullName evidence="5">DUF2746 domain-containing protein</fullName>
    </recommendedName>
</protein>
<evidence type="ECO:0000313" key="4">
    <source>
        <dbReference type="Proteomes" id="UP001565927"/>
    </source>
</evidence>
<organism evidence="3 4">
    <name type="scientific">Kineococcus halophytocola</name>
    <dbReference type="NCBI Taxonomy" id="3234027"/>
    <lineage>
        <taxon>Bacteria</taxon>
        <taxon>Bacillati</taxon>
        <taxon>Actinomycetota</taxon>
        <taxon>Actinomycetes</taxon>
        <taxon>Kineosporiales</taxon>
        <taxon>Kineosporiaceae</taxon>
        <taxon>Kineococcus</taxon>
    </lineage>
</organism>
<dbReference type="EMBL" id="JBGFTU010000038">
    <property type="protein sequence ID" value="MEZ0167001.1"/>
    <property type="molecule type" value="Genomic_DNA"/>
</dbReference>
<keyword evidence="1" id="KW-0175">Coiled coil</keyword>
<keyword evidence="2" id="KW-0812">Transmembrane</keyword>
<comment type="caution">
    <text evidence="3">The sequence shown here is derived from an EMBL/GenBank/DDBJ whole genome shotgun (WGS) entry which is preliminary data.</text>
</comment>
<feature type="transmembrane region" description="Helical" evidence="2">
    <location>
        <begin position="6"/>
        <end position="27"/>
    </location>
</feature>
<proteinExistence type="predicted"/>
<evidence type="ECO:0000313" key="3">
    <source>
        <dbReference type="EMBL" id="MEZ0167001.1"/>
    </source>
</evidence>
<evidence type="ECO:0008006" key="5">
    <source>
        <dbReference type="Google" id="ProtNLM"/>
    </source>
</evidence>
<accession>A0ABV4H9B4</accession>
<reference evidence="3 4" key="1">
    <citation type="submission" date="2024-07" db="EMBL/GenBank/DDBJ databases">
        <authorList>
            <person name="Thanompreechachai J."/>
            <person name="Duangmal K."/>
        </authorList>
    </citation>
    <scope>NUCLEOTIDE SEQUENCE [LARGE SCALE GENOMIC DNA]</scope>
    <source>
        <strain evidence="3 4">LSe6-4</strain>
    </source>
</reference>
<name>A0ABV4H9B4_9ACTN</name>
<sequence>MPQSIFIPLLISLWTVAVILWALVWATGRRRARGEGMGEQGRDCGLTSSALGKPIYEQTRLGENGSRATSIGFMWEEQLKDHGRLLETQFALNTERNRVTALSRELKATQDALADTVRRLEALEASQRQSRRRSLLR</sequence>
<keyword evidence="4" id="KW-1185">Reference proteome</keyword>
<evidence type="ECO:0000256" key="1">
    <source>
        <dbReference type="SAM" id="Coils"/>
    </source>
</evidence>
<feature type="coiled-coil region" evidence="1">
    <location>
        <begin position="92"/>
        <end position="126"/>
    </location>
</feature>
<dbReference type="Proteomes" id="UP001565927">
    <property type="component" value="Unassembled WGS sequence"/>
</dbReference>
<keyword evidence="2" id="KW-0472">Membrane</keyword>
<keyword evidence="2" id="KW-1133">Transmembrane helix</keyword>